<dbReference type="EMBL" id="JACHHJ010000001">
    <property type="protein sequence ID" value="MBB6448403.1"/>
    <property type="molecule type" value="Genomic_DNA"/>
</dbReference>
<evidence type="ECO:0000313" key="3">
    <source>
        <dbReference type="Proteomes" id="UP000568839"/>
    </source>
</evidence>
<dbReference type="Proteomes" id="UP000568839">
    <property type="component" value="Unassembled WGS sequence"/>
</dbReference>
<keyword evidence="3" id="KW-1185">Reference proteome</keyword>
<name>A0A841PVY3_9BACL</name>
<organism evidence="2 3">
    <name type="scientific">Geomicrobium halophilum</name>
    <dbReference type="NCBI Taxonomy" id="549000"/>
    <lineage>
        <taxon>Bacteria</taxon>
        <taxon>Bacillati</taxon>
        <taxon>Bacillota</taxon>
        <taxon>Bacilli</taxon>
        <taxon>Bacillales</taxon>
        <taxon>Geomicrobium</taxon>
    </lineage>
</organism>
<sequence length="76" mass="8797">MNKCIEVSGHLYQKMTTYFFAESINHFLICISAIKAFAIKAWRKAKFSNILSCKGTIHFLFEWQCGKCENLLLAFV</sequence>
<reference evidence="2 3" key="1">
    <citation type="submission" date="2020-08" db="EMBL/GenBank/DDBJ databases">
        <title>Genomic Encyclopedia of Type Strains, Phase IV (KMG-IV): sequencing the most valuable type-strain genomes for metagenomic binning, comparative biology and taxonomic classification.</title>
        <authorList>
            <person name="Goeker M."/>
        </authorList>
    </citation>
    <scope>NUCLEOTIDE SEQUENCE [LARGE SCALE GENOMIC DNA]</scope>
    <source>
        <strain evidence="2 3">DSM 21769</strain>
    </source>
</reference>
<feature type="transmembrane region" description="Helical" evidence="1">
    <location>
        <begin position="18"/>
        <end position="38"/>
    </location>
</feature>
<comment type="caution">
    <text evidence="2">The sequence shown here is derived from an EMBL/GenBank/DDBJ whole genome shotgun (WGS) entry which is preliminary data.</text>
</comment>
<keyword evidence="1" id="KW-0812">Transmembrane</keyword>
<evidence type="ECO:0000256" key="1">
    <source>
        <dbReference type="SAM" id="Phobius"/>
    </source>
</evidence>
<proteinExistence type="predicted"/>
<dbReference type="AlphaFoldDB" id="A0A841PVY3"/>
<keyword evidence="1" id="KW-1133">Transmembrane helix</keyword>
<keyword evidence="1" id="KW-0472">Membrane</keyword>
<gene>
    <name evidence="2" type="ORF">HNR44_000352</name>
</gene>
<protein>
    <submittedName>
        <fullName evidence="2">Peroxiredoxin</fullName>
    </submittedName>
</protein>
<evidence type="ECO:0000313" key="2">
    <source>
        <dbReference type="EMBL" id="MBB6448403.1"/>
    </source>
</evidence>
<accession>A0A841PVY3</accession>